<feature type="compositionally biased region" description="Basic and acidic residues" evidence="1">
    <location>
        <begin position="666"/>
        <end position="690"/>
    </location>
</feature>
<feature type="compositionally biased region" description="Polar residues" evidence="1">
    <location>
        <begin position="107"/>
        <end position="126"/>
    </location>
</feature>
<dbReference type="OMA" id="EKSFAWQ"/>
<feature type="compositionally biased region" description="Basic and acidic residues" evidence="1">
    <location>
        <begin position="583"/>
        <end position="596"/>
    </location>
</feature>
<feature type="compositionally biased region" description="Polar residues" evidence="1">
    <location>
        <begin position="654"/>
        <end position="664"/>
    </location>
</feature>
<feature type="region of interest" description="Disordered" evidence="1">
    <location>
        <begin position="1"/>
        <end position="225"/>
    </location>
</feature>
<feature type="region of interest" description="Disordered" evidence="1">
    <location>
        <begin position="487"/>
        <end position="512"/>
    </location>
</feature>
<dbReference type="OrthoDB" id="3439035at2759"/>
<accession>A0A0D2ADQ7</accession>
<keyword evidence="3" id="KW-1185">Reference proteome</keyword>
<reference evidence="2 3" key="1">
    <citation type="submission" date="2015-01" db="EMBL/GenBank/DDBJ databases">
        <title>The Genome Sequence of Exophiala mesophila CBS40295.</title>
        <authorList>
            <consortium name="The Broad Institute Genomics Platform"/>
            <person name="Cuomo C."/>
            <person name="de Hoog S."/>
            <person name="Gorbushina A."/>
            <person name="Stielow B."/>
            <person name="Teixiera M."/>
            <person name="Abouelleil A."/>
            <person name="Chapman S.B."/>
            <person name="Priest M."/>
            <person name="Young S.K."/>
            <person name="Wortman J."/>
            <person name="Nusbaum C."/>
            <person name="Birren B."/>
        </authorList>
    </citation>
    <scope>NUCLEOTIDE SEQUENCE [LARGE SCALE GENOMIC DNA]</scope>
    <source>
        <strain evidence="2 3">CBS 40295</strain>
    </source>
</reference>
<dbReference type="RefSeq" id="XP_016228577.1">
    <property type="nucleotide sequence ID" value="XM_016364928.1"/>
</dbReference>
<name>A0A0D2ADQ7_EXOME</name>
<dbReference type="AlphaFoldDB" id="A0A0D2ADQ7"/>
<evidence type="ECO:0000313" key="2">
    <source>
        <dbReference type="EMBL" id="KIV97003.1"/>
    </source>
</evidence>
<dbReference type="EMBL" id="KN847520">
    <property type="protein sequence ID" value="KIV97003.1"/>
    <property type="molecule type" value="Genomic_DNA"/>
</dbReference>
<evidence type="ECO:0000256" key="1">
    <source>
        <dbReference type="SAM" id="MobiDB-lite"/>
    </source>
</evidence>
<feature type="region of interest" description="Disordered" evidence="1">
    <location>
        <begin position="525"/>
        <end position="705"/>
    </location>
</feature>
<feature type="compositionally biased region" description="Basic and acidic residues" evidence="1">
    <location>
        <begin position="455"/>
        <end position="464"/>
    </location>
</feature>
<evidence type="ECO:0000313" key="3">
    <source>
        <dbReference type="Proteomes" id="UP000054302"/>
    </source>
</evidence>
<dbReference type="VEuPathDB" id="FungiDB:PV10_00813"/>
<dbReference type="GeneID" id="27318658"/>
<feature type="compositionally biased region" description="Low complexity" evidence="1">
    <location>
        <begin position="633"/>
        <end position="643"/>
    </location>
</feature>
<feature type="compositionally biased region" description="Polar residues" evidence="1">
    <location>
        <begin position="691"/>
        <end position="704"/>
    </location>
</feature>
<sequence length="1163" mass="128273">MARDKENNPLPSPQSRGPVASMTRHLPSDDFFTDSVLENSSIPSPSPHKLSQVKPRRAVASKVLQAARNPQNLHKARPSGLPTLSSNPNRHLQTTSSPPRKKSPSRLITNGFSTPPRSKSLSTPADFSSPPGGISDVYERIEAEEDLAATEREPDSDQDDMIDDLQYTSELDVDLPPHTNDTNTDALQLPPPPDTTTPIEDLPDNDDKENDTNDPRESLSEHTTLDFLKNEMTDRVLAAKLTPRVVDRAKDKARLEKLKQSHIPIDFKANGSRSNGATPNGRLYERNTLPGLSRGPVSFNVAPNSRSVGLSKTLSNTSEESTPQKKIRAFSKSTRPLMERYGASDDDNELPPALQTKVKAFSKASRPVRQHEDDQLPEDNLPDSNPRLVAFSRADRPSSHIRSHSEEPPNNHHDEPRPEDTVTSVGSEPLPSANPRSPENIAMSRSFLAKWRQSAAERRTEKAESIASDDGSQVDWLAASADVPLPSVEDSITPRERPKFGWSASAKNASSLEKNRKWENDFTGLSFQVSESPPVKSRPQLIESPREKEIERLAQQGVTTSRLGEIQQKDPNVLVRKPSRSFTPEEKRHTPAKADENNPQMQIDKNSKPEKQPESPAGLPLSSDNISDRLKSSQRQSSGSSSSLEHLQRLARAVSTTPKGSPPSQDKFDDLLRSGDKDKPSDKFGADRAKPNSSPNGMNGTSNPVVPVVAETPRVAGAWTDTILPDTVKPQNQKAKAPIFAQTPQVNAGGWIDTPLPGDDRLPPIPIPTIIEEETEELSNVVLANSENEERDHEEEIKALESEVATPVETNAINTEPISEKLVQIPRSALSNILEEQKQKRLESSENVEGKDDTFNLGDATIQSIEDFMVDAADLTADLTTRIRAGAQDEVDRLRQESGHADNTEVFLASQLTSRMERLMTNLHEARKGISRLEQKVSHPSSDEMVLLQGSGIQGTVQMCSVCGQTAEPHSHNYSKLNSWMPMTYSVAIISVPLLFYPRRKNQHQKLQWLPRPTPLGWLTIIGWIWILLEFSMCELYSHPTYADYYVWPTESEPEFPMVLPTMIYRWTRFDRLAPGVWRILVGFYRMIGMLVGFTDGFVDEPRRGGISRNDGGGGGGAMEILADATNAAYQAVKSIVPSAALNGAGGGDGAAADLSMMSDEFI</sequence>
<feature type="compositionally biased region" description="Basic and acidic residues" evidence="1">
    <location>
        <begin position="393"/>
        <end position="420"/>
    </location>
</feature>
<feature type="compositionally biased region" description="Polar residues" evidence="1">
    <location>
        <begin position="82"/>
        <end position="95"/>
    </location>
</feature>
<dbReference type="HOGENOM" id="CLU_274404_0_0_1"/>
<organism evidence="2 3">
    <name type="scientific">Exophiala mesophila</name>
    <name type="common">Black yeast-like fungus</name>
    <dbReference type="NCBI Taxonomy" id="212818"/>
    <lineage>
        <taxon>Eukaryota</taxon>
        <taxon>Fungi</taxon>
        <taxon>Dikarya</taxon>
        <taxon>Ascomycota</taxon>
        <taxon>Pezizomycotina</taxon>
        <taxon>Eurotiomycetes</taxon>
        <taxon>Chaetothyriomycetidae</taxon>
        <taxon>Chaetothyriales</taxon>
        <taxon>Herpotrichiellaceae</taxon>
        <taxon>Exophiala</taxon>
    </lineage>
</organism>
<feature type="compositionally biased region" description="Polar residues" evidence="1">
    <location>
        <begin position="301"/>
        <end position="321"/>
    </location>
</feature>
<feature type="region of interest" description="Disordered" evidence="1">
    <location>
        <begin position="267"/>
        <end position="474"/>
    </location>
</feature>
<proteinExistence type="predicted"/>
<gene>
    <name evidence="2" type="ORF">PV10_00813</name>
</gene>
<dbReference type="Proteomes" id="UP000054302">
    <property type="component" value="Unassembled WGS sequence"/>
</dbReference>
<feature type="compositionally biased region" description="Basic and acidic residues" evidence="1">
    <location>
        <begin position="210"/>
        <end position="225"/>
    </location>
</feature>
<protein>
    <submittedName>
        <fullName evidence="2">Uncharacterized protein</fullName>
    </submittedName>
</protein>